<dbReference type="SUPFAM" id="SSF52540">
    <property type="entry name" value="P-loop containing nucleoside triphosphate hydrolases"/>
    <property type="match status" value="2"/>
</dbReference>
<dbReference type="Gene3D" id="3.40.50.300">
    <property type="entry name" value="P-loop containing nucleotide triphosphate hydrolases"/>
    <property type="match status" value="2"/>
</dbReference>
<reference evidence="5 6" key="1">
    <citation type="submission" date="2015-11" db="EMBL/GenBank/DDBJ databases">
        <title>Draft Genome Sequence of the Strain BR 10303 (Bradyrhizobium sp.) isolated from nodules of Centrolobium paraense.</title>
        <authorList>
            <person name="Zelli J.E."/>
            <person name="Simoes-Araujo J.L."/>
            <person name="Barauna A.C."/>
            <person name="Silva K."/>
        </authorList>
    </citation>
    <scope>NUCLEOTIDE SEQUENCE [LARGE SCALE GENOMIC DNA]</scope>
    <source>
        <strain evidence="5 6">BR 10303</strain>
    </source>
</reference>
<proteinExistence type="predicted"/>
<feature type="domain" description="ABC transporter" evidence="4">
    <location>
        <begin position="15"/>
        <end position="250"/>
    </location>
</feature>
<dbReference type="RefSeq" id="WP_066510444.1">
    <property type="nucleotide sequence ID" value="NZ_LNCU01000088.1"/>
</dbReference>
<dbReference type="GO" id="GO:0005524">
    <property type="term" value="F:ATP binding"/>
    <property type="evidence" value="ECO:0007669"/>
    <property type="project" value="UniProtKB-KW"/>
</dbReference>
<comment type="function">
    <text evidence="3">Involved in beta-(1--&gt;2)glucan export. Transmembrane domains (TMD) form a pore in the inner membrane and the ATP-binding domain (NBD) is responsible for energy generation.</text>
</comment>
<dbReference type="GO" id="GO:0016887">
    <property type="term" value="F:ATP hydrolysis activity"/>
    <property type="evidence" value="ECO:0007669"/>
    <property type="project" value="InterPro"/>
</dbReference>
<evidence type="ECO:0000256" key="1">
    <source>
        <dbReference type="ARBA" id="ARBA00022741"/>
    </source>
</evidence>
<evidence type="ECO:0000256" key="2">
    <source>
        <dbReference type="ARBA" id="ARBA00022840"/>
    </source>
</evidence>
<dbReference type="InterPro" id="IPR003439">
    <property type="entry name" value="ABC_transporter-like_ATP-bd"/>
</dbReference>
<organism evidence="5 6">
    <name type="scientific">Bradyrhizobium macuxiense</name>
    <dbReference type="NCBI Taxonomy" id="1755647"/>
    <lineage>
        <taxon>Bacteria</taxon>
        <taxon>Pseudomonadati</taxon>
        <taxon>Pseudomonadota</taxon>
        <taxon>Alphaproteobacteria</taxon>
        <taxon>Hyphomicrobiales</taxon>
        <taxon>Nitrobacteraceae</taxon>
        <taxon>Bradyrhizobium</taxon>
    </lineage>
</organism>
<keyword evidence="1" id="KW-0547">Nucleotide-binding</keyword>
<dbReference type="CDD" id="cd03216">
    <property type="entry name" value="ABC_Carb_Monos_I"/>
    <property type="match status" value="1"/>
</dbReference>
<keyword evidence="2 5" id="KW-0067">ATP-binding</keyword>
<dbReference type="EMBL" id="LNCU01000088">
    <property type="protein sequence ID" value="KWV51794.1"/>
    <property type="molecule type" value="Genomic_DNA"/>
</dbReference>
<dbReference type="InterPro" id="IPR003593">
    <property type="entry name" value="AAA+_ATPase"/>
</dbReference>
<dbReference type="Proteomes" id="UP000057737">
    <property type="component" value="Unassembled WGS sequence"/>
</dbReference>
<protein>
    <submittedName>
        <fullName evidence="5">ABC transporter ATP-binding protein</fullName>
    </submittedName>
</protein>
<dbReference type="PROSITE" id="PS50893">
    <property type="entry name" value="ABC_TRANSPORTER_2"/>
    <property type="match status" value="2"/>
</dbReference>
<dbReference type="SMART" id="SM00382">
    <property type="entry name" value="AAA"/>
    <property type="match status" value="1"/>
</dbReference>
<dbReference type="CDD" id="cd03215">
    <property type="entry name" value="ABC_Carb_Monos_II"/>
    <property type="match status" value="1"/>
</dbReference>
<dbReference type="PANTHER" id="PTHR43790:SF4">
    <property type="entry name" value="GUANOSINE IMPORT ATP-BINDING PROTEIN NUPO"/>
    <property type="match status" value="1"/>
</dbReference>
<evidence type="ECO:0000256" key="3">
    <source>
        <dbReference type="ARBA" id="ARBA00024722"/>
    </source>
</evidence>
<evidence type="ECO:0000313" key="5">
    <source>
        <dbReference type="EMBL" id="KWV51794.1"/>
    </source>
</evidence>
<dbReference type="Pfam" id="PF00005">
    <property type="entry name" value="ABC_tran"/>
    <property type="match status" value="2"/>
</dbReference>
<dbReference type="InterPro" id="IPR027417">
    <property type="entry name" value="P-loop_NTPase"/>
</dbReference>
<keyword evidence="6" id="KW-1185">Reference proteome</keyword>
<evidence type="ECO:0000313" key="6">
    <source>
        <dbReference type="Proteomes" id="UP000057737"/>
    </source>
</evidence>
<dbReference type="PANTHER" id="PTHR43790">
    <property type="entry name" value="CARBOHYDRATE TRANSPORT ATP-BINDING PROTEIN MG119-RELATED"/>
    <property type="match status" value="1"/>
</dbReference>
<name>A0A109JN68_9BRAD</name>
<feature type="domain" description="ABC transporter" evidence="4">
    <location>
        <begin position="267"/>
        <end position="510"/>
    </location>
</feature>
<gene>
    <name evidence="5" type="ORF">AS156_11960</name>
</gene>
<dbReference type="InterPro" id="IPR050107">
    <property type="entry name" value="ABC_carbohydrate_import_ATPase"/>
</dbReference>
<evidence type="ECO:0000259" key="4">
    <source>
        <dbReference type="PROSITE" id="PS50893"/>
    </source>
</evidence>
<sequence>MIIGEPPAPSGAFGVNAIAMTMRFSDFLALDNVELKVRPGSFHALLGENGAGKSTLVKCIMGYYRATEGDIIVGGRQQSIANPKDAHALGLGMVYQHFTLVPAMTVAENLVLARDDVPIVVDWRKEKKALEAFLSRMPFKVPLDAKVSDISAGERQKCEILKQLYLKRRFLILDEPTSVLTPGEADEVLGMLRAMVVAGELTILMITHKFREVMAFADEVTILRRGKLAGAGKVADLTPDEMARTMIGAEQLTVQPPRTGEAGAARLELDKLTALDDAGAIAVHGVSLTVKSGEIVGIAGVSGNGQRQLVEVLAGQREAESGAIRVQGETYAATREEMRRHRMSLLPEEPLKNACVGGMSVADNIAFREFDRAPFARGGWWLNRAAFRKGAERKIGRYKIKTRTPETPIAALSGGNVQRAVLARELGGDVEVLIAANPCFGLDFAAVAQIHAEIMAARNRGAAVLLVSEDLDELLELSDRLVVMFHGAFVHEARASEADLTEIGRHMAGH</sequence>
<dbReference type="AlphaFoldDB" id="A0A109JN68"/>
<dbReference type="OrthoDB" id="9805029at2"/>
<accession>A0A109JN68</accession>
<comment type="caution">
    <text evidence="5">The sequence shown here is derived from an EMBL/GenBank/DDBJ whole genome shotgun (WGS) entry which is preliminary data.</text>
</comment>